<keyword evidence="6" id="KW-1133">Transmembrane helix</keyword>
<gene>
    <name evidence="9" type="ORF">EV386_0474</name>
</gene>
<sequence>MLHHARTGRGPRLLAVVSLATATVFAAACPAHAHDQLVSTSPPAESTTPQAPALVALTFSDDLLAIGTTVLVVDASGSDQVVGDPRVAGPTVTADLPPALPDGPYEVRWQVVSSDGHPIAGSFRFGVGADPLPAPDDAAAPSPGATASADATPSADAGSGGDPGNSSDASDASDADGSRTLRIVATGVGGAVVGLGLFAAGLWWARRRPHATSSTDSHKDNDS</sequence>
<keyword evidence="4" id="KW-0186">Copper</keyword>
<dbReference type="GO" id="GO:0005507">
    <property type="term" value="F:copper ion binding"/>
    <property type="evidence" value="ECO:0007669"/>
    <property type="project" value="InterPro"/>
</dbReference>
<accession>A0A4Q7M0Z0</accession>
<feature type="compositionally biased region" description="Low complexity" evidence="5">
    <location>
        <begin position="128"/>
        <end position="157"/>
    </location>
</feature>
<dbReference type="InterPro" id="IPR014756">
    <property type="entry name" value="Ig_E-set"/>
</dbReference>
<keyword evidence="10" id="KW-1185">Reference proteome</keyword>
<keyword evidence="6" id="KW-0472">Membrane</keyword>
<proteinExistence type="predicted"/>
<dbReference type="SUPFAM" id="SSF81296">
    <property type="entry name" value="E set domains"/>
    <property type="match status" value="1"/>
</dbReference>
<dbReference type="EMBL" id="SGWX01000001">
    <property type="protein sequence ID" value="RZS60222.1"/>
    <property type="molecule type" value="Genomic_DNA"/>
</dbReference>
<dbReference type="Proteomes" id="UP000293852">
    <property type="component" value="Unassembled WGS sequence"/>
</dbReference>
<feature type="signal peptide" evidence="7">
    <location>
        <begin position="1"/>
        <end position="33"/>
    </location>
</feature>
<name>A0A4Q7M0Z0_9MICO</name>
<evidence type="ECO:0000313" key="9">
    <source>
        <dbReference type="EMBL" id="RZS60222.1"/>
    </source>
</evidence>
<dbReference type="GO" id="GO:0030313">
    <property type="term" value="C:cell envelope"/>
    <property type="evidence" value="ECO:0007669"/>
    <property type="project" value="UniProtKB-SubCell"/>
</dbReference>
<evidence type="ECO:0000256" key="7">
    <source>
        <dbReference type="SAM" id="SignalP"/>
    </source>
</evidence>
<dbReference type="PANTHER" id="PTHR34820:SF4">
    <property type="entry name" value="INNER MEMBRANE PROTEIN YEBZ"/>
    <property type="match status" value="1"/>
</dbReference>
<reference evidence="9 10" key="1">
    <citation type="submission" date="2019-02" db="EMBL/GenBank/DDBJ databases">
        <title>Sequencing the genomes of 1000 actinobacteria strains.</title>
        <authorList>
            <person name="Klenk H.-P."/>
        </authorList>
    </citation>
    <scope>NUCLEOTIDE SEQUENCE [LARGE SCALE GENOMIC DNA]</scope>
    <source>
        <strain evidence="9 10">DSM 16932</strain>
    </source>
</reference>
<dbReference type="InterPro" id="IPR007348">
    <property type="entry name" value="CopC_dom"/>
</dbReference>
<dbReference type="InterPro" id="IPR014755">
    <property type="entry name" value="Cu-Rt/internalin_Ig-like"/>
</dbReference>
<protein>
    <recommendedName>
        <fullName evidence="8">CopC domain-containing protein</fullName>
    </recommendedName>
</protein>
<organism evidence="9 10">
    <name type="scientific">Xylanimonas ulmi</name>
    <dbReference type="NCBI Taxonomy" id="228973"/>
    <lineage>
        <taxon>Bacteria</taxon>
        <taxon>Bacillati</taxon>
        <taxon>Actinomycetota</taxon>
        <taxon>Actinomycetes</taxon>
        <taxon>Micrococcales</taxon>
        <taxon>Promicromonosporaceae</taxon>
        <taxon>Xylanimonas</taxon>
    </lineage>
</organism>
<evidence type="ECO:0000256" key="4">
    <source>
        <dbReference type="ARBA" id="ARBA00023008"/>
    </source>
</evidence>
<evidence type="ECO:0000256" key="2">
    <source>
        <dbReference type="ARBA" id="ARBA00022723"/>
    </source>
</evidence>
<evidence type="ECO:0000256" key="1">
    <source>
        <dbReference type="ARBA" id="ARBA00004196"/>
    </source>
</evidence>
<feature type="transmembrane region" description="Helical" evidence="6">
    <location>
        <begin position="183"/>
        <end position="205"/>
    </location>
</feature>
<keyword evidence="3 7" id="KW-0732">Signal</keyword>
<dbReference type="GO" id="GO:0046688">
    <property type="term" value="P:response to copper ion"/>
    <property type="evidence" value="ECO:0007669"/>
    <property type="project" value="InterPro"/>
</dbReference>
<comment type="caution">
    <text evidence="9">The sequence shown here is derived from an EMBL/GenBank/DDBJ whole genome shotgun (WGS) entry which is preliminary data.</text>
</comment>
<keyword evidence="6" id="KW-0812">Transmembrane</keyword>
<dbReference type="Gene3D" id="2.60.40.1220">
    <property type="match status" value="1"/>
</dbReference>
<dbReference type="PROSITE" id="PS51257">
    <property type="entry name" value="PROKAR_LIPOPROTEIN"/>
    <property type="match status" value="1"/>
</dbReference>
<feature type="domain" description="CopC" evidence="8">
    <location>
        <begin position="34"/>
        <end position="127"/>
    </location>
</feature>
<dbReference type="GO" id="GO:0005886">
    <property type="term" value="C:plasma membrane"/>
    <property type="evidence" value="ECO:0007669"/>
    <property type="project" value="TreeGrafter"/>
</dbReference>
<feature type="region of interest" description="Disordered" evidence="5">
    <location>
        <begin position="128"/>
        <end position="175"/>
    </location>
</feature>
<dbReference type="OrthoDB" id="5242236at2"/>
<evidence type="ECO:0000256" key="6">
    <source>
        <dbReference type="SAM" id="Phobius"/>
    </source>
</evidence>
<dbReference type="InterPro" id="IPR032694">
    <property type="entry name" value="CopC/D"/>
</dbReference>
<keyword evidence="2" id="KW-0479">Metal-binding</keyword>
<evidence type="ECO:0000313" key="10">
    <source>
        <dbReference type="Proteomes" id="UP000293852"/>
    </source>
</evidence>
<feature type="chain" id="PRO_5020881103" description="CopC domain-containing protein" evidence="7">
    <location>
        <begin position="34"/>
        <end position="223"/>
    </location>
</feature>
<dbReference type="RefSeq" id="WP_130411969.1">
    <property type="nucleotide sequence ID" value="NZ_SGWX01000001.1"/>
</dbReference>
<evidence type="ECO:0000256" key="3">
    <source>
        <dbReference type="ARBA" id="ARBA00022729"/>
    </source>
</evidence>
<dbReference type="GO" id="GO:0006825">
    <property type="term" value="P:copper ion transport"/>
    <property type="evidence" value="ECO:0007669"/>
    <property type="project" value="InterPro"/>
</dbReference>
<evidence type="ECO:0000256" key="5">
    <source>
        <dbReference type="SAM" id="MobiDB-lite"/>
    </source>
</evidence>
<dbReference type="AlphaFoldDB" id="A0A4Q7M0Z0"/>
<evidence type="ECO:0000259" key="8">
    <source>
        <dbReference type="Pfam" id="PF04234"/>
    </source>
</evidence>
<comment type="subcellular location">
    <subcellularLocation>
        <location evidence="1">Cell envelope</location>
    </subcellularLocation>
</comment>
<dbReference type="Pfam" id="PF04234">
    <property type="entry name" value="CopC"/>
    <property type="match status" value="1"/>
</dbReference>
<dbReference type="GO" id="GO:0042597">
    <property type="term" value="C:periplasmic space"/>
    <property type="evidence" value="ECO:0007669"/>
    <property type="project" value="InterPro"/>
</dbReference>
<dbReference type="PANTHER" id="PTHR34820">
    <property type="entry name" value="INNER MEMBRANE PROTEIN YEBZ"/>
    <property type="match status" value="1"/>
</dbReference>